<dbReference type="GO" id="GO:0006304">
    <property type="term" value="P:DNA modification"/>
    <property type="evidence" value="ECO:0007669"/>
    <property type="project" value="InterPro"/>
</dbReference>
<feature type="domain" description="EcoEI R protein C-terminal" evidence="1">
    <location>
        <begin position="1"/>
        <end position="69"/>
    </location>
</feature>
<comment type="caution">
    <text evidence="2">The sequence shown here is derived from an EMBL/GenBank/DDBJ whole genome shotgun (WGS) entry which is preliminary data.</text>
</comment>
<dbReference type="AlphaFoldDB" id="A0A6G3WPQ6"/>
<reference evidence="2" key="1">
    <citation type="submission" date="2020-01" db="EMBL/GenBank/DDBJ databases">
        <title>Insect and environment-associated Actinomycetes.</title>
        <authorList>
            <person name="Currrie C."/>
            <person name="Chevrette M."/>
            <person name="Carlson C."/>
            <person name="Stubbendieck R."/>
            <person name="Wendt-Pienkowski E."/>
        </authorList>
    </citation>
    <scope>NUCLEOTIDE SEQUENCE</scope>
    <source>
        <strain evidence="2">SID7499</strain>
    </source>
</reference>
<proteinExistence type="predicted"/>
<dbReference type="InterPro" id="IPR013670">
    <property type="entry name" value="EcoEI_R_C_dom"/>
</dbReference>
<gene>
    <name evidence="2" type="ORF">G3M58_12575</name>
</gene>
<organism evidence="2">
    <name type="scientific">Streptomyces sp. SID7499</name>
    <dbReference type="NCBI Taxonomy" id="2706086"/>
    <lineage>
        <taxon>Bacteria</taxon>
        <taxon>Bacillati</taxon>
        <taxon>Actinomycetota</taxon>
        <taxon>Actinomycetes</taxon>
        <taxon>Kitasatosporales</taxon>
        <taxon>Streptomycetaceae</taxon>
        <taxon>Streptomyces</taxon>
    </lineage>
</organism>
<sequence length="72" mass="7868">EAAALAFDSFQQGKTLTANQLRFVNELIDYLARNGTIDVDALYESPFTALAPTGPEALFHEAEVDIMVSVIH</sequence>
<dbReference type="EMBL" id="JAAGMN010001376">
    <property type="protein sequence ID" value="NEE07280.1"/>
    <property type="molecule type" value="Genomic_DNA"/>
</dbReference>
<evidence type="ECO:0000259" key="1">
    <source>
        <dbReference type="Pfam" id="PF08463"/>
    </source>
</evidence>
<dbReference type="GO" id="GO:0003824">
    <property type="term" value="F:catalytic activity"/>
    <property type="evidence" value="ECO:0007669"/>
    <property type="project" value="InterPro"/>
</dbReference>
<name>A0A6G3WPQ6_9ACTN</name>
<dbReference type="Pfam" id="PF08463">
    <property type="entry name" value="EcoEI_R_C"/>
    <property type="match status" value="1"/>
</dbReference>
<feature type="non-terminal residue" evidence="2">
    <location>
        <position position="72"/>
    </location>
</feature>
<protein>
    <recommendedName>
        <fullName evidence="1">EcoEI R protein C-terminal domain-containing protein</fullName>
    </recommendedName>
</protein>
<feature type="non-terminal residue" evidence="2">
    <location>
        <position position="1"/>
    </location>
</feature>
<accession>A0A6G3WPQ6</accession>
<evidence type="ECO:0000313" key="2">
    <source>
        <dbReference type="EMBL" id="NEE07280.1"/>
    </source>
</evidence>
<dbReference type="GO" id="GO:0003677">
    <property type="term" value="F:DNA binding"/>
    <property type="evidence" value="ECO:0007669"/>
    <property type="project" value="InterPro"/>
</dbReference>